<evidence type="ECO:0000313" key="3">
    <source>
        <dbReference type="Proteomes" id="UP000193978"/>
    </source>
</evidence>
<dbReference type="KEGG" id="mbry:B1812_06730"/>
<gene>
    <name evidence="2" type="ORF">B1812_06730</name>
</gene>
<keyword evidence="3" id="KW-1185">Reference proteome</keyword>
<dbReference type="EMBL" id="CP019948">
    <property type="protein sequence ID" value="ARN80819.1"/>
    <property type="molecule type" value="Genomic_DNA"/>
</dbReference>
<dbReference type="RefSeq" id="WP_085770901.1">
    <property type="nucleotide sequence ID" value="NZ_AP027149.1"/>
</dbReference>
<sequence>MLALPPLLSTRWLIIGLSAFLAKQLVGDFLLQNQWMAFGKERTKGWIAPLLAHAGIHAALTTITFALLAPSLAWLGVIDFFVHCAIDRAKGLIGRRFGLTPENSHFWWLLGFDQVLHHATHAAFVVILAAYYSAPELS</sequence>
<dbReference type="InterPro" id="IPR021737">
    <property type="entry name" value="Phage_phiKZ_Orf197"/>
</dbReference>
<protein>
    <recommendedName>
        <fullName evidence="4">DUF3307 domain-containing protein</fullName>
    </recommendedName>
</protein>
<dbReference type="Proteomes" id="UP000193978">
    <property type="component" value="Chromosome"/>
</dbReference>
<dbReference type="OrthoDB" id="558011at2"/>
<keyword evidence="1" id="KW-1133">Transmembrane helix</keyword>
<name>A0A1W6MTK1_9HYPH</name>
<dbReference type="Pfam" id="PF11750">
    <property type="entry name" value="DUF3307"/>
    <property type="match status" value="1"/>
</dbReference>
<evidence type="ECO:0000313" key="2">
    <source>
        <dbReference type="EMBL" id="ARN80819.1"/>
    </source>
</evidence>
<proteinExistence type="predicted"/>
<organism evidence="2 3">
    <name type="scientific">Methylocystis bryophila</name>
    <dbReference type="NCBI Taxonomy" id="655015"/>
    <lineage>
        <taxon>Bacteria</taxon>
        <taxon>Pseudomonadati</taxon>
        <taxon>Pseudomonadota</taxon>
        <taxon>Alphaproteobacteria</taxon>
        <taxon>Hyphomicrobiales</taxon>
        <taxon>Methylocystaceae</taxon>
        <taxon>Methylocystis</taxon>
    </lineage>
</organism>
<evidence type="ECO:0000256" key="1">
    <source>
        <dbReference type="SAM" id="Phobius"/>
    </source>
</evidence>
<dbReference type="AlphaFoldDB" id="A0A1W6MTK1"/>
<reference evidence="2 3" key="1">
    <citation type="submission" date="2017-02" db="EMBL/GenBank/DDBJ databases">
        <authorList>
            <person name="Peterson S.W."/>
        </authorList>
    </citation>
    <scope>NUCLEOTIDE SEQUENCE [LARGE SCALE GENOMIC DNA]</scope>
    <source>
        <strain evidence="2 3">S285</strain>
    </source>
</reference>
<keyword evidence="1" id="KW-0472">Membrane</keyword>
<evidence type="ECO:0008006" key="4">
    <source>
        <dbReference type="Google" id="ProtNLM"/>
    </source>
</evidence>
<feature type="transmembrane region" description="Helical" evidence="1">
    <location>
        <begin position="66"/>
        <end position="86"/>
    </location>
</feature>
<keyword evidence="1" id="KW-0812">Transmembrane</keyword>
<accession>A0A1W6MTK1</accession>